<keyword evidence="3" id="KW-0735">Signal-anchor</keyword>
<evidence type="ECO:0000256" key="6">
    <source>
        <dbReference type="SAM" id="SignalP"/>
    </source>
</evidence>
<name>A0ABP5C0Q0_9ACTN</name>
<dbReference type="PANTHER" id="PTHR42852:SF6">
    <property type="entry name" value="THIOL:DISULFIDE INTERCHANGE PROTEIN DSBE"/>
    <property type="match status" value="1"/>
</dbReference>
<comment type="subcellular location">
    <subcellularLocation>
        <location evidence="1">Cell envelope</location>
    </subcellularLocation>
</comment>
<dbReference type="InterPro" id="IPR036249">
    <property type="entry name" value="Thioredoxin-like_sf"/>
</dbReference>
<dbReference type="Proteomes" id="UP001500571">
    <property type="component" value="Unassembled WGS sequence"/>
</dbReference>
<reference evidence="9" key="1">
    <citation type="journal article" date="2019" name="Int. J. Syst. Evol. Microbiol.">
        <title>The Global Catalogue of Microorganisms (GCM) 10K type strain sequencing project: providing services to taxonomists for standard genome sequencing and annotation.</title>
        <authorList>
            <consortium name="The Broad Institute Genomics Platform"/>
            <consortium name="The Broad Institute Genome Sequencing Center for Infectious Disease"/>
            <person name="Wu L."/>
            <person name="Ma J."/>
        </authorList>
    </citation>
    <scope>NUCLEOTIDE SEQUENCE [LARGE SCALE GENOMIC DNA]</scope>
    <source>
        <strain evidence="9">JCM 15309</strain>
    </source>
</reference>
<evidence type="ECO:0000313" key="9">
    <source>
        <dbReference type="Proteomes" id="UP001500571"/>
    </source>
</evidence>
<keyword evidence="3" id="KW-0812">Transmembrane</keyword>
<dbReference type="EMBL" id="BAAAPB010000001">
    <property type="protein sequence ID" value="GAA1954663.1"/>
    <property type="molecule type" value="Genomic_DNA"/>
</dbReference>
<proteinExistence type="predicted"/>
<organism evidence="8 9">
    <name type="scientific">Nocardioides panacihumi</name>
    <dbReference type="NCBI Taxonomy" id="400774"/>
    <lineage>
        <taxon>Bacteria</taxon>
        <taxon>Bacillati</taxon>
        <taxon>Actinomycetota</taxon>
        <taxon>Actinomycetes</taxon>
        <taxon>Propionibacteriales</taxon>
        <taxon>Nocardioidaceae</taxon>
        <taxon>Nocardioides</taxon>
    </lineage>
</organism>
<dbReference type="SUPFAM" id="SSF52833">
    <property type="entry name" value="Thioredoxin-like"/>
    <property type="match status" value="1"/>
</dbReference>
<dbReference type="Pfam" id="PF00578">
    <property type="entry name" value="AhpC-TSA"/>
    <property type="match status" value="1"/>
</dbReference>
<dbReference type="PROSITE" id="PS00194">
    <property type="entry name" value="THIOREDOXIN_1"/>
    <property type="match status" value="1"/>
</dbReference>
<dbReference type="PROSITE" id="PS51352">
    <property type="entry name" value="THIOREDOXIN_2"/>
    <property type="match status" value="1"/>
</dbReference>
<feature type="chain" id="PRO_5045627597" description="Thioredoxin domain-containing protein" evidence="6">
    <location>
        <begin position="19"/>
        <end position="195"/>
    </location>
</feature>
<dbReference type="PANTHER" id="PTHR42852">
    <property type="entry name" value="THIOL:DISULFIDE INTERCHANGE PROTEIN DSBE"/>
    <property type="match status" value="1"/>
</dbReference>
<evidence type="ECO:0000256" key="2">
    <source>
        <dbReference type="ARBA" id="ARBA00022748"/>
    </source>
</evidence>
<sequence>MLRRLLPVLVLAALLSLAAGCSSLSGTNSGGYITGDGATTAWAPADRGKPIALTGQTLDGKRIDLADYRGTPVVVNVWWSGCGPCRTEMPLLQQASKDLAGKAVFLGINTRDNSADNGLAFERSVGAAYPSLYAPDGRALLAFPGLARTLPQTVVLDAKGRISAMISGPVPSKLTITQLVECAASDATKHCQVGS</sequence>
<gene>
    <name evidence="8" type="ORF">GCM10009798_12330</name>
</gene>
<dbReference type="PROSITE" id="PS51257">
    <property type="entry name" value="PROKAR_LIPOPROTEIN"/>
    <property type="match status" value="1"/>
</dbReference>
<dbReference type="InterPro" id="IPR017937">
    <property type="entry name" value="Thioredoxin_CS"/>
</dbReference>
<keyword evidence="6" id="KW-0732">Signal</keyword>
<dbReference type="RefSeq" id="WP_344043483.1">
    <property type="nucleotide sequence ID" value="NZ_BAAAPB010000001.1"/>
</dbReference>
<dbReference type="Gene3D" id="3.40.30.10">
    <property type="entry name" value="Glutaredoxin"/>
    <property type="match status" value="1"/>
</dbReference>
<dbReference type="InterPro" id="IPR000866">
    <property type="entry name" value="AhpC/TSA"/>
</dbReference>
<keyword evidence="9" id="KW-1185">Reference proteome</keyword>
<protein>
    <recommendedName>
        <fullName evidence="7">Thioredoxin domain-containing protein</fullName>
    </recommendedName>
</protein>
<evidence type="ECO:0000313" key="8">
    <source>
        <dbReference type="EMBL" id="GAA1954663.1"/>
    </source>
</evidence>
<evidence type="ECO:0000256" key="3">
    <source>
        <dbReference type="ARBA" id="ARBA00022968"/>
    </source>
</evidence>
<keyword evidence="4" id="KW-1015">Disulfide bond</keyword>
<feature type="signal peptide" evidence="6">
    <location>
        <begin position="1"/>
        <end position="18"/>
    </location>
</feature>
<evidence type="ECO:0000256" key="4">
    <source>
        <dbReference type="ARBA" id="ARBA00023157"/>
    </source>
</evidence>
<evidence type="ECO:0000256" key="5">
    <source>
        <dbReference type="ARBA" id="ARBA00023284"/>
    </source>
</evidence>
<dbReference type="InterPro" id="IPR013766">
    <property type="entry name" value="Thioredoxin_domain"/>
</dbReference>
<comment type="caution">
    <text evidence="8">The sequence shown here is derived from an EMBL/GenBank/DDBJ whole genome shotgun (WGS) entry which is preliminary data.</text>
</comment>
<evidence type="ECO:0000259" key="7">
    <source>
        <dbReference type="PROSITE" id="PS51352"/>
    </source>
</evidence>
<dbReference type="CDD" id="cd02966">
    <property type="entry name" value="TlpA_like_family"/>
    <property type="match status" value="1"/>
</dbReference>
<keyword evidence="5" id="KW-0676">Redox-active center</keyword>
<feature type="domain" description="Thioredoxin" evidence="7">
    <location>
        <begin position="42"/>
        <end position="185"/>
    </location>
</feature>
<dbReference type="InterPro" id="IPR050553">
    <property type="entry name" value="Thioredoxin_ResA/DsbE_sf"/>
</dbReference>
<accession>A0ABP5C0Q0</accession>
<evidence type="ECO:0000256" key="1">
    <source>
        <dbReference type="ARBA" id="ARBA00004196"/>
    </source>
</evidence>
<keyword evidence="2" id="KW-0201">Cytochrome c-type biogenesis</keyword>